<evidence type="ECO:0000313" key="1">
    <source>
        <dbReference type="EMBL" id="AGM15648.1"/>
    </source>
</evidence>
<sequence>MLKYTLNNNKYRHGVDSVVDGKKHEENQYLNLIDDILNENEEFVGRNGSTLAVFGCAMHFTLNGNIVPFLTSKKLAWKTCLKELLWFIKGDTSNRRLKAQNVKIWNGNGSREFLDSRGLTNNEEDDLGPIYGFQWRHFNADYDNCDSDYTGKGVDQLKYIIDQLKNPETRNSRRLIMTAWNPCQINDMALPPCHILCQFNVSAGNKLSCALYQRSGDVGLGVPFNIASYSMLTRLIAHHTGLIAGDFVYYLGNTHIYDDHIENLKVQKTRTPYAFPTLDILNTYDNIEDYTVDDFKLNDYKYHENINLLMRE</sequence>
<protein>
    <submittedName>
        <fullName evidence="1">Thymidylate synthase</fullName>
    </submittedName>
</protein>
<accession>A0AC59EXJ3</accession>
<name>A0AC59EXJ3_9VIRU</name>
<reference evidence="1 2" key="1">
    <citation type="journal article" date="2013" name="Proc. Natl. Acad. Sci. U.S.A.">
        <title>Genome of Phaeocystis globosa virus PgV-16T highlights the common ancestry of the largest known DNA viruses infecting eukaryotes.</title>
        <authorList>
            <person name="Santini S."/>
            <person name="Jeudy S."/>
            <person name="Bartoli J."/>
            <person name="Poirot O."/>
            <person name="Lescot M."/>
            <person name="Abergel C."/>
            <person name="Barbe V."/>
            <person name="Wommack K.E."/>
            <person name="Noordeloos A.A."/>
            <person name="Brussaard C.P."/>
            <person name="Claverie J.M."/>
        </authorList>
    </citation>
    <scope>NUCLEOTIDE SEQUENCE [LARGE SCALE GENOMIC DNA]</scope>
    <source>
        <strain evidence="1 2">16T</strain>
    </source>
</reference>
<evidence type="ECO:0000313" key="2">
    <source>
        <dbReference type="Proteomes" id="UP000204225"/>
    </source>
</evidence>
<organism evidence="1 2">
    <name type="scientific">Phaeocystis globosa virus PgV-16T</name>
    <dbReference type="NCBI Taxonomy" id="3071227"/>
    <lineage>
        <taxon>Viruses</taxon>
        <taxon>Varidnaviria</taxon>
        <taxon>Bamfordvirae</taxon>
        <taxon>Nucleocytoviricota</taxon>
        <taxon>Megaviricetes</taxon>
        <taxon>Imitervirales</taxon>
        <taxon>Mesomimiviridae</taxon>
        <taxon>Tethysvirus</taxon>
        <taxon>Tethysvirus hollandense</taxon>
    </lineage>
</organism>
<dbReference type="EMBL" id="KC662249">
    <property type="protein sequence ID" value="AGM15648.1"/>
    <property type="molecule type" value="Genomic_DNA"/>
</dbReference>
<keyword evidence="2" id="KW-1185">Reference proteome</keyword>
<gene>
    <name evidence="1" type="ORF">PGCG_00337</name>
</gene>
<dbReference type="Proteomes" id="UP000204225">
    <property type="component" value="Segment"/>
</dbReference>
<proteinExistence type="predicted"/>